<evidence type="ECO:0000313" key="2">
    <source>
        <dbReference type="EMBL" id="KAI1859848.1"/>
    </source>
</evidence>
<gene>
    <name evidence="2" type="ORF">JX265_010297</name>
</gene>
<evidence type="ECO:0000313" key="3">
    <source>
        <dbReference type="Proteomes" id="UP000829685"/>
    </source>
</evidence>
<feature type="domain" description="NACHT-NTPase and P-loop NTPases N-terminal" evidence="1">
    <location>
        <begin position="14"/>
        <end position="134"/>
    </location>
</feature>
<sequence>MSGSTAPQIARCVRDTIGSLDKITDVYEAIDDADDLPPAFEEVFKAVSPATTALKSIKAYLAKKKPEGDMDADKNTAQKEKAAAEKFQAAAAHLYDIYDRVVPAGDGPRMARYRSAAGKSGRIEVLMKGILDGILVLAKEPIFSKDQIAAIKKALEEVLKIPKSLTDETGQGVYNYGSGPQTVHYGQGDQNINTGPSPQLNGKFMREINVNPVMPKPDTLDHKSRTH</sequence>
<dbReference type="OrthoDB" id="674604at2759"/>
<dbReference type="EMBL" id="JAFIMR010000033">
    <property type="protein sequence ID" value="KAI1859848.1"/>
    <property type="molecule type" value="Genomic_DNA"/>
</dbReference>
<evidence type="ECO:0000259" key="1">
    <source>
        <dbReference type="Pfam" id="PF17107"/>
    </source>
</evidence>
<reference evidence="2" key="1">
    <citation type="submission" date="2021-03" db="EMBL/GenBank/DDBJ databases">
        <title>Revisited historic fungal species revealed as producer of novel bioactive compounds through whole genome sequencing and comparative genomics.</title>
        <authorList>
            <person name="Vignolle G.A."/>
            <person name="Hochenegger N."/>
            <person name="Mach R.L."/>
            <person name="Mach-Aigner A.R."/>
            <person name="Javad Rahimi M."/>
            <person name="Salim K.A."/>
            <person name="Chan C.M."/>
            <person name="Lim L.B.L."/>
            <person name="Cai F."/>
            <person name="Druzhinina I.S."/>
            <person name="U'Ren J.M."/>
            <person name="Derntl C."/>
        </authorList>
    </citation>
    <scope>NUCLEOTIDE SEQUENCE</scope>
    <source>
        <strain evidence="2">TUCIM 5799</strain>
    </source>
</reference>
<proteinExistence type="predicted"/>
<dbReference type="InterPro" id="IPR031352">
    <property type="entry name" value="SesA"/>
</dbReference>
<dbReference type="AlphaFoldDB" id="A0A9Q0ALZ9"/>
<organism evidence="2 3">
    <name type="scientific">Neoarthrinium moseri</name>
    <dbReference type="NCBI Taxonomy" id="1658444"/>
    <lineage>
        <taxon>Eukaryota</taxon>
        <taxon>Fungi</taxon>
        <taxon>Dikarya</taxon>
        <taxon>Ascomycota</taxon>
        <taxon>Pezizomycotina</taxon>
        <taxon>Sordariomycetes</taxon>
        <taxon>Xylariomycetidae</taxon>
        <taxon>Amphisphaeriales</taxon>
        <taxon>Apiosporaceae</taxon>
        <taxon>Neoarthrinium</taxon>
    </lineage>
</organism>
<name>A0A9Q0ALZ9_9PEZI</name>
<accession>A0A9Q0ALZ9</accession>
<keyword evidence="3" id="KW-1185">Reference proteome</keyword>
<comment type="caution">
    <text evidence="2">The sequence shown here is derived from an EMBL/GenBank/DDBJ whole genome shotgun (WGS) entry which is preliminary data.</text>
</comment>
<dbReference type="Proteomes" id="UP000829685">
    <property type="component" value="Unassembled WGS sequence"/>
</dbReference>
<dbReference type="Pfam" id="PF17107">
    <property type="entry name" value="SesA"/>
    <property type="match status" value="1"/>
</dbReference>
<protein>
    <recommendedName>
        <fullName evidence="1">NACHT-NTPase and P-loop NTPases N-terminal domain-containing protein</fullName>
    </recommendedName>
</protein>